<feature type="transmembrane region" description="Helical" evidence="11">
    <location>
        <begin position="77"/>
        <end position="94"/>
    </location>
</feature>
<comment type="caution">
    <text evidence="12">The sequence shown here is derived from an EMBL/GenBank/DDBJ whole genome shotgun (WGS) entry which is preliminary data.</text>
</comment>
<keyword evidence="13" id="KW-1185">Reference proteome</keyword>
<name>A0A930UFE1_9GAMM</name>
<evidence type="ECO:0000256" key="7">
    <source>
        <dbReference type="ARBA" id="ARBA00022984"/>
    </source>
</evidence>
<feature type="transmembrane region" description="Helical" evidence="11">
    <location>
        <begin position="301"/>
        <end position="326"/>
    </location>
</feature>
<keyword evidence="10 11" id="KW-0961">Cell wall biogenesis/degradation</keyword>
<keyword evidence="2 11" id="KW-1003">Cell membrane</keyword>
<dbReference type="GO" id="GO:0009252">
    <property type="term" value="P:peptidoglycan biosynthetic process"/>
    <property type="evidence" value="ECO:0007669"/>
    <property type="project" value="UniProtKB-UniRule"/>
</dbReference>
<dbReference type="EC" id="2.4.99.28" evidence="11"/>
<feature type="transmembrane region" description="Helical" evidence="11">
    <location>
        <begin position="52"/>
        <end position="71"/>
    </location>
</feature>
<evidence type="ECO:0000256" key="4">
    <source>
        <dbReference type="ARBA" id="ARBA00022679"/>
    </source>
</evidence>
<dbReference type="GO" id="GO:0008955">
    <property type="term" value="F:peptidoglycan glycosyltransferase activity"/>
    <property type="evidence" value="ECO:0007669"/>
    <property type="project" value="UniProtKB-UniRule"/>
</dbReference>
<evidence type="ECO:0000256" key="2">
    <source>
        <dbReference type="ARBA" id="ARBA00022475"/>
    </source>
</evidence>
<comment type="similarity">
    <text evidence="11">Belongs to the SEDS family. MrdB/RodA subfamily.</text>
</comment>
<evidence type="ECO:0000256" key="3">
    <source>
        <dbReference type="ARBA" id="ARBA00022676"/>
    </source>
</evidence>
<dbReference type="HAMAP" id="MF_02079">
    <property type="entry name" value="PGT_RodA"/>
    <property type="match status" value="1"/>
</dbReference>
<evidence type="ECO:0000256" key="8">
    <source>
        <dbReference type="ARBA" id="ARBA00022989"/>
    </source>
</evidence>
<feature type="transmembrane region" description="Helical" evidence="11">
    <location>
        <begin position="338"/>
        <end position="360"/>
    </location>
</feature>
<comment type="function">
    <text evidence="11">Peptidoglycan polymerase that is essential for cell wall elongation.</text>
</comment>
<feature type="transmembrane region" description="Helical" evidence="11">
    <location>
        <begin position="137"/>
        <end position="155"/>
    </location>
</feature>
<evidence type="ECO:0000256" key="10">
    <source>
        <dbReference type="ARBA" id="ARBA00023316"/>
    </source>
</evidence>
<keyword evidence="5 11" id="KW-0812">Transmembrane</keyword>
<dbReference type="GO" id="GO:0051301">
    <property type="term" value="P:cell division"/>
    <property type="evidence" value="ECO:0007669"/>
    <property type="project" value="InterPro"/>
</dbReference>
<keyword evidence="7 11" id="KW-0573">Peptidoglycan synthesis</keyword>
<evidence type="ECO:0000256" key="1">
    <source>
        <dbReference type="ARBA" id="ARBA00004141"/>
    </source>
</evidence>
<keyword evidence="11" id="KW-0997">Cell inner membrane</keyword>
<dbReference type="GO" id="GO:0071555">
    <property type="term" value="P:cell wall organization"/>
    <property type="evidence" value="ECO:0007669"/>
    <property type="project" value="UniProtKB-KW"/>
</dbReference>
<comment type="subcellular location">
    <subcellularLocation>
        <location evidence="11">Cell inner membrane</location>
        <topology evidence="11">Multi-pass membrane protein</topology>
    </subcellularLocation>
    <subcellularLocation>
        <location evidence="1">Membrane</location>
        <topology evidence="1">Multi-pass membrane protein</topology>
    </subcellularLocation>
</comment>
<evidence type="ECO:0000313" key="13">
    <source>
        <dbReference type="Proteomes" id="UP000604381"/>
    </source>
</evidence>
<dbReference type="GO" id="GO:0008360">
    <property type="term" value="P:regulation of cell shape"/>
    <property type="evidence" value="ECO:0007669"/>
    <property type="project" value="UniProtKB-KW"/>
</dbReference>
<dbReference type="PANTHER" id="PTHR30474:SF1">
    <property type="entry name" value="PEPTIDOGLYCAN GLYCOSYLTRANSFERASE MRDB"/>
    <property type="match status" value="1"/>
</dbReference>
<dbReference type="Pfam" id="PF01098">
    <property type="entry name" value="FTSW_RODA_SPOVE"/>
    <property type="match status" value="1"/>
</dbReference>
<protein>
    <recommendedName>
        <fullName evidence="11">Peptidoglycan glycosyltransferase MrdB</fullName>
        <shortName evidence="11">PGT</shortName>
        <ecNumber evidence="11">2.4.99.28</ecNumber>
    </recommendedName>
    <alternativeName>
        <fullName evidence="11">Cell elongation protein RodA</fullName>
    </alternativeName>
    <alternativeName>
        <fullName evidence="11">Cell wall polymerase</fullName>
    </alternativeName>
    <alternativeName>
        <fullName evidence="11">Peptidoglycan polymerase</fullName>
        <shortName evidence="11">PG polymerase</shortName>
    </alternativeName>
</protein>
<gene>
    <name evidence="11 12" type="primary">rodA</name>
    <name evidence="11" type="synonym">mrdB</name>
    <name evidence="12" type="ORF">ISN26_01500</name>
</gene>
<dbReference type="NCBIfam" id="TIGR02210">
    <property type="entry name" value="rodA_shape"/>
    <property type="match status" value="1"/>
</dbReference>
<feature type="transmembrane region" description="Helical" evidence="11">
    <location>
        <begin position="263"/>
        <end position="289"/>
    </location>
</feature>
<dbReference type="PROSITE" id="PS00428">
    <property type="entry name" value="FTSW_RODA_SPOVE"/>
    <property type="match status" value="1"/>
</dbReference>
<dbReference type="EMBL" id="JADHEI010000028">
    <property type="protein sequence ID" value="MBF2734761.1"/>
    <property type="molecule type" value="Genomic_DNA"/>
</dbReference>
<evidence type="ECO:0000256" key="9">
    <source>
        <dbReference type="ARBA" id="ARBA00023136"/>
    </source>
</evidence>
<keyword evidence="9 11" id="KW-0472">Membrane</keyword>
<evidence type="ECO:0000256" key="6">
    <source>
        <dbReference type="ARBA" id="ARBA00022960"/>
    </source>
</evidence>
<keyword evidence="3 11" id="KW-0328">Glycosyltransferase</keyword>
<feature type="transmembrane region" description="Helical" evidence="11">
    <location>
        <begin position="167"/>
        <end position="195"/>
    </location>
</feature>
<proteinExistence type="inferred from homology"/>
<sequence length="372" mass="39945">MVRAFVLHALALPLRRVDWLLLPLLAALAGLGLVALHSAAEDVRLVERQEAYLLLGLGLAVAAACISWRWWRLLAAPFYLLCLLLLALVPWLGIEANNARRWLDLGFVTLQPSELAKVAVPLALAAFYGLWPQRRRYWQHGVALLLALLPAMMILDQPDLGTAVMVLLAGVLMIFFAGLPWLFMLSGAALAALAAPLMWSFVLADYQKQRILAVIDPHSDPLGAGYHTIQSSIAVGSGGYWGKGWNQGSQAQLGFLPEHHTDFIFAVYAEEFGFAGCLALLGVFMLIFIRMATLAGKARDGAAGCLVAAFASVFALQALVNLAMVSGVLPVVGLPLPLVSYGGTSLLAFALSFGIAMAAARHRPPRRLGFGG</sequence>
<feature type="transmembrane region" description="Helical" evidence="11">
    <location>
        <begin position="20"/>
        <end position="40"/>
    </location>
</feature>
<dbReference type="PANTHER" id="PTHR30474">
    <property type="entry name" value="CELL CYCLE PROTEIN"/>
    <property type="match status" value="1"/>
</dbReference>
<dbReference type="InterPro" id="IPR018365">
    <property type="entry name" value="Cell_cycle_FtsW-rel_CS"/>
</dbReference>
<reference evidence="12" key="1">
    <citation type="submission" date="2020-10" db="EMBL/GenBank/DDBJ databases">
        <title>An improved Amphimedon queenslandica hologenome assembly reveals how three proteobacterial symbionts can extend the metabolic phenotypic of their marine sponge host.</title>
        <authorList>
            <person name="Degnan B."/>
            <person name="Degnan S."/>
            <person name="Xiang X."/>
        </authorList>
    </citation>
    <scope>NUCLEOTIDE SEQUENCE</scope>
    <source>
        <strain evidence="12">AqS2</strain>
    </source>
</reference>
<accession>A0A930UFE1</accession>
<feature type="transmembrane region" description="Helical" evidence="11">
    <location>
        <begin position="115"/>
        <end position="131"/>
    </location>
</feature>
<keyword evidence="4 11" id="KW-0808">Transferase</keyword>
<dbReference type="AlphaFoldDB" id="A0A930UFE1"/>
<dbReference type="GO" id="GO:0032153">
    <property type="term" value="C:cell division site"/>
    <property type="evidence" value="ECO:0007669"/>
    <property type="project" value="TreeGrafter"/>
</dbReference>
<keyword evidence="6 11" id="KW-0133">Cell shape</keyword>
<keyword evidence="8 11" id="KW-1133">Transmembrane helix</keyword>
<dbReference type="InterPro" id="IPR011923">
    <property type="entry name" value="RodA/MrdB"/>
</dbReference>
<evidence type="ECO:0000256" key="11">
    <source>
        <dbReference type="HAMAP-Rule" id="MF_02079"/>
    </source>
</evidence>
<comment type="catalytic activity">
    <reaction evidence="11">
        <text>[GlcNAc-(1-&gt;4)-Mur2Ac(oyl-L-Ala-gamma-D-Glu-L-Lys-D-Ala-D-Ala)](n)-di-trans,octa-cis-undecaprenyl diphosphate + beta-D-GlcNAc-(1-&gt;4)-Mur2Ac(oyl-L-Ala-gamma-D-Glu-L-Lys-D-Ala-D-Ala)-di-trans,octa-cis-undecaprenyl diphosphate = [GlcNAc-(1-&gt;4)-Mur2Ac(oyl-L-Ala-gamma-D-Glu-L-Lys-D-Ala-D-Ala)](n+1)-di-trans,octa-cis-undecaprenyl diphosphate + di-trans,octa-cis-undecaprenyl diphosphate + H(+)</text>
        <dbReference type="Rhea" id="RHEA:23708"/>
        <dbReference type="Rhea" id="RHEA-COMP:9602"/>
        <dbReference type="Rhea" id="RHEA-COMP:9603"/>
        <dbReference type="ChEBI" id="CHEBI:15378"/>
        <dbReference type="ChEBI" id="CHEBI:58405"/>
        <dbReference type="ChEBI" id="CHEBI:60033"/>
        <dbReference type="ChEBI" id="CHEBI:78435"/>
        <dbReference type="EC" id="2.4.99.28"/>
    </reaction>
</comment>
<dbReference type="GO" id="GO:0005886">
    <property type="term" value="C:plasma membrane"/>
    <property type="evidence" value="ECO:0007669"/>
    <property type="project" value="UniProtKB-SubCell"/>
</dbReference>
<evidence type="ECO:0000256" key="5">
    <source>
        <dbReference type="ARBA" id="ARBA00022692"/>
    </source>
</evidence>
<evidence type="ECO:0000313" key="12">
    <source>
        <dbReference type="EMBL" id="MBF2734761.1"/>
    </source>
</evidence>
<dbReference type="InterPro" id="IPR001182">
    <property type="entry name" value="FtsW/RodA"/>
</dbReference>
<organism evidence="12 13">
    <name type="scientific">Candidatus Amphirhobacter heronislandensis</name>
    <dbReference type="NCBI Taxonomy" id="1732024"/>
    <lineage>
        <taxon>Bacteria</taxon>
        <taxon>Pseudomonadati</taxon>
        <taxon>Pseudomonadota</taxon>
        <taxon>Gammaproteobacteria</taxon>
        <taxon>Candidatus Tethybacterales</taxon>
        <taxon>Candidatus Tethybacteraceae</taxon>
        <taxon>Candidatus Amphirhobacter</taxon>
    </lineage>
</organism>
<dbReference type="GO" id="GO:0015648">
    <property type="term" value="F:lipid-linked peptidoglycan transporter activity"/>
    <property type="evidence" value="ECO:0007669"/>
    <property type="project" value="TreeGrafter"/>
</dbReference>
<dbReference type="Proteomes" id="UP000604381">
    <property type="component" value="Unassembled WGS sequence"/>
</dbReference>
<comment type="pathway">
    <text evidence="11">Cell wall biogenesis; peptidoglycan biosynthesis.</text>
</comment>